<dbReference type="SUPFAM" id="SSF52266">
    <property type="entry name" value="SGNH hydrolase"/>
    <property type="match status" value="1"/>
</dbReference>
<sequence length="384" mass="41093">MTAVGSAELTAFIDGAAGLDEGDHGGLRPRRLPAWARVQYDDPWFALMEQTSAGVSLRLATSGSVLRLRLHTRSVRRAGDGVEPHRLAVVVDGAVSGQVAIPEGDVVLIAADGRVAGRERRDPAELTLTLPHDGSEKQIEILLPHDCATEIISLGSDAAIRPPSTGDSPRWIHYGSSISHGLEASSPDRTWPARVALENGWRLRNLSFGGNAQLDPFIARMIRDSPADLITLKVGINLVNADSMRARTMLPAVHGFLDLIRDGHPDTPIILITAIACPAHEHTPGPTVDRGGSAAGADRALEKDGGALTLFETRRIIERVHADRRAGDSRLHLLDGRRLLGDEDTGLLGDGLHPTEEGLALIARRFRSAVAGMPALAHLQRGGR</sequence>
<dbReference type="GO" id="GO:0016787">
    <property type="term" value="F:hydrolase activity"/>
    <property type="evidence" value="ECO:0007669"/>
    <property type="project" value="UniProtKB-KW"/>
</dbReference>
<accession>A0ABV3H3R4</accession>
<feature type="domain" description="SGNH hydrolase-type esterase" evidence="1">
    <location>
        <begin position="172"/>
        <end position="275"/>
    </location>
</feature>
<dbReference type="InterPro" id="IPR013830">
    <property type="entry name" value="SGNH_hydro"/>
</dbReference>
<keyword evidence="2" id="KW-0378">Hydrolase</keyword>
<reference evidence="2 3" key="1">
    <citation type="submission" date="2024-06" db="EMBL/GenBank/DDBJ databases">
        <title>The Natural Products Discovery Center: Release of the First 8490 Sequenced Strains for Exploring Actinobacteria Biosynthetic Diversity.</title>
        <authorList>
            <person name="Kalkreuter E."/>
            <person name="Kautsar S.A."/>
            <person name="Yang D."/>
            <person name="Bader C.D."/>
            <person name="Teijaro C.N."/>
            <person name="Fluegel L."/>
            <person name="Davis C.M."/>
            <person name="Simpson J.R."/>
            <person name="Lauterbach L."/>
            <person name="Steele A.D."/>
            <person name="Gui C."/>
            <person name="Meng S."/>
            <person name="Li G."/>
            <person name="Viehrig K."/>
            <person name="Ye F."/>
            <person name="Su P."/>
            <person name="Kiefer A.F."/>
            <person name="Nichols A."/>
            <person name="Cepeda A.J."/>
            <person name="Yan W."/>
            <person name="Fan B."/>
            <person name="Jiang Y."/>
            <person name="Adhikari A."/>
            <person name="Zheng C.-J."/>
            <person name="Schuster L."/>
            <person name="Cowan T.M."/>
            <person name="Smanski M.J."/>
            <person name="Chevrette M.G."/>
            <person name="De Carvalho L.P.S."/>
            <person name="Shen B."/>
        </authorList>
    </citation>
    <scope>NUCLEOTIDE SEQUENCE [LARGE SCALE GENOMIC DNA]</scope>
    <source>
        <strain evidence="2 3">NPDC049574</strain>
    </source>
</reference>
<gene>
    <name evidence="2" type="ORF">AB0K40_16770</name>
</gene>
<dbReference type="Pfam" id="PF14606">
    <property type="entry name" value="Lipase_GDSL_3"/>
    <property type="match status" value="1"/>
</dbReference>
<proteinExistence type="predicted"/>
<organism evidence="2 3">
    <name type="scientific">Nonomuraea bangladeshensis</name>
    <dbReference type="NCBI Taxonomy" id="404385"/>
    <lineage>
        <taxon>Bacteria</taxon>
        <taxon>Bacillati</taxon>
        <taxon>Actinomycetota</taxon>
        <taxon>Actinomycetes</taxon>
        <taxon>Streptosporangiales</taxon>
        <taxon>Streptosporangiaceae</taxon>
        <taxon>Nonomuraea</taxon>
    </lineage>
</organism>
<dbReference type="Gene3D" id="2.60.120.260">
    <property type="entry name" value="Galactose-binding domain-like"/>
    <property type="match status" value="1"/>
</dbReference>
<dbReference type="RefSeq" id="WP_364450259.1">
    <property type="nucleotide sequence ID" value="NZ_JBFARM010000005.1"/>
</dbReference>
<protein>
    <submittedName>
        <fullName evidence="2">SGNH/GDSL hydrolase family protein</fullName>
    </submittedName>
</protein>
<dbReference type="EMBL" id="JBFARM010000005">
    <property type="protein sequence ID" value="MEV4287158.1"/>
    <property type="molecule type" value="Genomic_DNA"/>
</dbReference>
<evidence type="ECO:0000313" key="2">
    <source>
        <dbReference type="EMBL" id="MEV4287158.1"/>
    </source>
</evidence>
<evidence type="ECO:0000259" key="1">
    <source>
        <dbReference type="Pfam" id="PF14606"/>
    </source>
</evidence>
<dbReference type="InterPro" id="IPR036514">
    <property type="entry name" value="SGNH_hydro_sf"/>
</dbReference>
<dbReference type="Gene3D" id="3.40.50.1110">
    <property type="entry name" value="SGNH hydrolase"/>
    <property type="match status" value="1"/>
</dbReference>
<comment type="caution">
    <text evidence="2">The sequence shown here is derived from an EMBL/GenBank/DDBJ whole genome shotgun (WGS) entry which is preliminary data.</text>
</comment>
<evidence type="ECO:0000313" key="3">
    <source>
        <dbReference type="Proteomes" id="UP001552427"/>
    </source>
</evidence>
<dbReference type="Proteomes" id="UP001552427">
    <property type="component" value="Unassembled WGS sequence"/>
</dbReference>
<name>A0ABV3H3R4_9ACTN</name>
<keyword evidence="3" id="KW-1185">Reference proteome</keyword>